<name>A0ABY7QKQ5_9FLAO</name>
<reference evidence="1 2" key="1">
    <citation type="submission" date="2023-01" db="EMBL/GenBank/DDBJ databases">
        <title>Complete genome of Chryseobacterium camelliae VAN22-5A.</title>
        <authorList>
            <person name="Zong G."/>
            <person name="Cao G."/>
        </authorList>
    </citation>
    <scope>NUCLEOTIDE SEQUENCE [LARGE SCALE GENOMIC DNA]</scope>
    <source>
        <strain evidence="1 2">VAN22-5A</strain>
    </source>
</reference>
<evidence type="ECO:0000313" key="2">
    <source>
        <dbReference type="Proteomes" id="UP001210978"/>
    </source>
</evidence>
<gene>
    <name evidence="1" type="ORF">PFY12_14470</name>
</gene>
<protein>
    <recommendedName>
        <fullName evidence="3">MACPF domain-containing protein</fullName>
    </recommendedName>
</protein>
<evidence type="ECO:0008006" key="3">
    <source>
        <dbReference type="Google" id="ProtNLM"/>
    </source>
</evidence>
<proteinExistence type="predicted"/>
<dbReference type="Proteomes" id="UP001210978">
    <property type="component" value="Chromosome"/>
</dbReference>
<evidence type="ECO:0000313" key="1">
    <source>
        <dbReference type="EMBL" id="WBV60229.1"/>
    </source>
</evidence>
<accession>A0ABY7QKQ5</accession>
<keyword evidence="2" id="KW-1185">Reference proteome</keyword>
<sequence length="609" mass="69960">MITEIWIEGQSLDVYEKTNIKHTMQVNDVAEVKDRQASLTDSFDIPKTPKNVRIFEGLGIHSNTSLIPYQKPKAMLKVDGYDFLSNAWLNVKEADNEYKIYIYSGIIEFFKKFENKTIGGSLDLSAINHSKNLATVAASQIDDTLKYTYLFADFNGRTHRIADANTVNIDFVVPSVSVSYLFDIIHQKAGYTYSGSFILSEDFVNWWMTYPKAPEDTTAIVYYSDSINIPFTTYPVNLDESLTFSFNNGSSNGIKADATAFYNFDFSGSAGLDLPIPSGYGSLNYQFYYKINNGVKVYISNTAVFDLQLLINDVIDFGYELNADWSGNVGANLTVKKLEDVVFSDALNDLKITDFLKDIYNELGLTPFINNVTKNIEYKTNKERFKEAEVEDWTNYLESIEKESYSFGSYAKQNYFRYKYNDQEESHSDGFISINNENLDDTKTIFSSFTYSPEKDSLTDFYLNSSNTEKVSVFKLYDKEAQDGSTEVKYKGLSKRYFFMRMRKINISVQIGSDIQNTNQTVTTIKIGEFSRLKMDYFLGNYYTDFINIISIPIIWNVKLNIPYPKLLKVDLSKAYYFRQLQQYCLINKLSFDEKSCNAELVKIKDFLV</sequence>
<organism evidence="1 2">
    <name type="scientific">Chryseobacterium camelliae</name>
    <dbReference type="NCBI Taxonomy" id="1265445"/>
    <lineage>
        <taxon>Bacteria</taxon>
        <taxon>Pseudomonadati</taxon>
        <taxon>Bacteroidota</taxon>
        <taxon>Flavobacteriia</taxon>
        <taxon>Flavobacteriales</taxon>
        <taxon>Weeksellaceae</taxon>
        <taxon>Chryseobacterium group</taxon>
        <taxon>Chryseobacterium</taxon>
    </lineage>
</organism>
<dbReference type="EMBL" id="CP115859">
    <property type="protein sequence ID" value="WBV60229.1"/>
    <property type="molecule type" value="Genomic_DNA"/>
</dbReference>
<dbReference type="RefSeq" id="WP_271148565.1">
    <property type="nucleotide sequence ID" value="NZ_CP115859.1"/>
</dbReference>